<feature type="domain" description="FAD-dependent oxidoreductase 2 FAD-binding" evidence="3">
    <location>
        <begin position="345"/>
        <end position="391"/>
    </location>
</feature>
<comment type="caution">
    <text evidence="5">The sequence shown here is derived from an EMBL/GenBank/DDBJ whole genome shotgun (WGS) entry which is preliminary data.</text>
</comment>
<reference evidence="6" key="1">
    <citation type="submission" date="2023-07" db="EMBL/GenBank/DDBJ databases">
        <authorList>
            <person name="Colorado M.A."/>
            <person name="Villamil L.M."/>
            <person name="Melo J.F."/>
            <person name="Rodriguez J.A."/>
            <person name="Ruiz R.Y."/>
        </authorList>
    </citation>
    <scope>NUCLEOTIDE SEQUENCE [LARGE SCALE GENOMIC DNA]</scope>
    <source>
        <strain evidence="6">C33</strain>
    </source>
</reference>
<keyword evidence="1" id="KW-0285">Flavoprotein</keyword>
<dbReference type="Gene3D" id="3.90.700.10">
    <property type="entry name" value="Succinate dehydrogenase/fumarate reductase flavoprotein, catalytic domain"/>
    <property type="match status" value="1"/>
</dbReference>
<name>A0ABU4WEM0_9FUSO</name>
<dbReference type="Gene3D" id="1.20.58.100">
    <property type="entry name" value="Fumarate reductase/succinate dehydrogenase flavoprotein-like, C-terminal domain"/>
    <property type="match status" value="1"/>
</dbReference>
<evidence type="ECO:0000256" key="2">
    <source>
        <dbReference type="ARBA" id="ARBA00023002"/>
    </source>
</evidence>
<evidence type="ECO:0000259" key="3">
    <source>
        <dbReference type="Pfam" id="PF00890"/>
    </source>
</evidence>
<keyword evidence="6" id="KW-1185">Reference proteome</keyword>
<dbReference type="PRINTS" id="PR00411">
    <property type="entry name" value="PNDRDTASEI"/>
</dbReference>
<gene>
    <name evidence="5" type="ORF">RFV38_11790</name>
</gene>
<protein>
    <submittedName>
        <fullName evidence="5">FAD-binding protein</fullName>
    </submittedName>
</protein>
<dbReference type="PANTHER" id="PTHR11632">
    <property type="entry name" value="SUCCINATE DEHYDROGENASE 2 FLAVOPROTEIN SUBUNIT"/>
    <property type="match status" value="1"/>
</dbReference>
<dbReference type="SUPFAM" id="SSF46977">
    <property type="entry name" value="Succinate dehydrogenase/fumarate reductase flavoprotein C-terminal domain"/>
    <property type="match status" value="1"/>
</dbReference>
<dbReference type="InterPro" id="IPR030664">
    <property type="entry name" value="SdhA/FrdA/AprA"/>
</dbReference>
<dbReference type="PANTHER" id="PTHR11632:SF51">
    <property type="entry name" value="SUCCINATE DEHYDROGENASE [UBIQUINONE] FLAVOPROTEIN SUBUNIT, MITOCHONDRIAL"/>
    <property type="match status" value="1"/>
</dbReference>
<dbReference type="InterPro" id="IPR015939">
    <property type="entry name" value="Fum_Rdtase/Succ_DH_flav-like_C"/>
</dbReference>
<sequence>MKIKHIKEADLVVVGSGIGGLTAAKKASDKGLNVILVTSSKFCGGASYFPLKGTLGIQTTAHFPEDEKLFQEDINRVGLGMDNPHMVESYIKNIRESIGFLNEIGFEPWLRDDKRPACFAKYPRDIYLIKDWEKAKTNASKIFNSIENLKIEENYKIVKILQKNNCVDGAIFQDKNGDFLLIKTKVIVMATGGVAGLYKHNLYPEDVDGSGHIVALDAGAQVTNMEFIQFIPAFITPKYNTLYGEHTAKYVTGMFDLNGKLIYPGIDDEKARKLWIERSAYAPFSCDFESFKIDLAMVNSIDENNGGVELKFHPDLYKDSGEFYTVYLNWLKESMNIDMCKDKITIAPFAHGCNGGVMVDQFGKTSVDGLYAIGELSSSVEGANRLGGNSVGGALVFGNQSVLNAYEYLKNLENKDVKNRDTSELLNEFQVWISEIFGETDIKEDLLEKDEVVQKIKNTLTNYGLIKRNYESLKTGLDILENLKTKSLDGYFKIEAAKLLLISMINRNESRGAHYREDFPKRDSIPQRLVVSRKNNSFNIEK</sequence>
<evidence type="ECO:0000313" key="6">
    <source>
        <dbReference type="Proteomes" id="UP001279681"/>
    </source>
</evidence>
<keyword evidence="2" id="KW-0560">Oxidoreductase</keyword>
<evidence type="ECO:0000313" key="5">
    <source>
        <dbReference type="EMBL" id="MDX8337164.1"/>
    </source>
</evidence>
<proteinExistence type="predicted"/>
<dbReference type="InterPro" id="IPR037099">
    <property type="entry name" value="Fum_R/Succ_DH_flav-like_C_sf"/>
</dbReference>
<dbReference type="RefSeq" id="WP_320314518.1">
    <property type="nucleotide sequence ID" value="NZ_JAVIKH010000022.1"/>
</dbReference>
<accession>A0ABU4WEM0</accession>
<dbReference type="InterPro" id="IPR036188">
    <property type="entry name" value="FAD/NAD-bd_sf"/>
</dbReference>
<feature type="domain" description="Fumarate reductase/succinate dehydrogenase flavoprotein-like C-terminal" evidence="4">
    <location>
        <begin position="494"/>
        <end position="523"/>
    </location>
</feature>
<dbReference type="SUPFAM" id="SSF51905">
    <property type="entry name" value="FAD/NAD(P)-binding domain"/>
    <property type="match status" value="1"/>
</dbReference>
<dbReference type="Pfam" id="PF02910">
    <property type="entry name" value="Succ_DH_flav_C"/>
    <property type="match status" value="1"/>
</dbReference>
<dbReference type="Gene3D" id="3.50.50.60">
    <property type="entry name" value="FAD/NAD(P)-binding domain"/>
    <property type="match status" value="1"/>
</dbReference>
<dbReference type="Proteomes" id="UP001279681">
    <property type="component" value="Unassembled WGS sequence"/>
</dbReference>
<organism evidence="5 6">
    <name type="scientific">Candidatus Cetobacterium colombiensis</name>
    <dbReference type="NCBI Taxonomy" id="3073100"/>
    <lineage>
        <taxon>Bacteria</taxon>
        <taxon>Fusobacteriati</taxon>
        <taxon>Fusobacteriota</taxon>
        <taxon>Fusobacteriia</taxon>
        <taxon>Fusobacteriales</taxon>
        <taxon>Fusobacteriaceae</taxon>
        <taxon>Cetobacterium</taxon>
    </lineage>
</organism>
<dbReference type="Pfam" id="PF00890">
    <property type="entry name" value="FAD_binding_2"/>
    <property type="match status" value="2"/>
</dbReference>
<feature type="domain" description="FAD-dependent oxidoreductase 2 FAD-binding" evidence="3">
    <location>
        <begin position="10"/>
        <end position="237"/>
    </location>
</feature>
<dbReference type="EMBL" id="JAVIKH010000022">
    <property type="protein sequence ID" value="MDX8337164.1"/>
    <property type="molecule type" value="Genomic_DNA"/>
</dbReference>
<evidence type="ECO:0000256" key="1">
    <source>
        <dbReference type="ARBA" id="ARBA00022630"/>
    </source>
</evidence>
<dbReference type="InterPro" id="IPR003953">
    <property type="entry name" value="FAD-dep_OxRdtase_2_FAD-bd"/>
</dbReference>
<evidence type="ECO:0000259" key="4">
    <source>
        <dbReference type="Pfam" id="PF02910"/>
    </source>
</evidence>
<dbReference type="InterPro" id="IPR027477">
    <property type="entry name" value="Succ_DH/fumarate_Rdtase_cat_sf"/>
</dbReference>
<dbReference type="PRINTS" id="PR00368">
    <property type="entry name" value="FADPNR"/>
</dbReference>